<dbReference type="FunFam" id="3.60.15.10:FF:000008">
    <property type="entry name" value="Cleavage and polyadenylation specificity factor subunit 2"/>
    <property type="match status" value="1"/>
</dbReference>
<dbReference type="PANTHER" id="PTHR45922">
    <property type="entry name" value="CLEAVAGE AND POLYADENYLATION SPECIFICITY FACTOR SUBUNIT 2"/>
    <property type="match status" value="1"/>
</dbReference>
<evidence type="ECO:0000259" key="9">
    <source>
        <dbReference type="Pfam" id="PF16661"/>
    </source>
</evidence>
<dbReference type="GO" id="GO:0003723">
    <property type="term" value="F:RNA binding"/>
    <property type="evidence" value="ECO:0007669"/>
    <property type="project" value="UniProtKB-KW"/>
</dbReference>
<comment type="similarity">
    <text evidence="2 8">Belongs to the metallo-beta-lactamase superfamily. RNA-metabolizing metallo-beta-lactamase-like family. CPSF2/YSH1 subfamily.</text>
</comment>
<evidence type="ECO:0000256" key="7">
    <source>
        <dbReference type="ARBA" id="ARBA00065452"/>
    </source>
</evidence>
<dbReference type="GO" id="GO:0006398">
    <property type="term" value="P:mRNA 3'-end processing by stem-loop binding and cleavage"/>
    <property type="evidence" value="ECO:0007669"/>
    <property type="project" value="InterPro"/>
</dbReference>
<dbReference type="Proteomes" id="UP000095283">
    <property type="component" value="Unplaced"/>
</dbReference>
<dbReference type="GO" id="GO:0005847">
    <property type="term" value="C:mRNA cleavage and polyadenylation specificity factor complex"/>
    <property type="evidence" value="ECO:0007669"/>
    <property type="project" value="InterPro"/>
</dbReference>
<proteinExistence type="inferred from homology"/>
<name>A0A1I7XJK3_HETBA</name>
<dbReference type="InterPro" id="IPR027075">
    <property type="entry name" value="CPSF2"/>
</dbReference>
<dbReference type="CDD" id="cd16293">
    <property type="entry name" value="CPSF2-like_MBL-fold"/>
    <property type="match status" value="1"/>
</dbReference>
<dbReference type="Pfam" id="PF16661">
    <property type="entry name" value="Lactamase_B_6"/>
    <property type="match status" value="1"/>
</dbReference>
<evidence type="ECO:0000313" key="10">
    <source>
        <dbReference type="Proteomes" id="UP000095283"/>
    </source>
</evidence>
<keyword evidence="3 8" id="KW-0507">mRNA processing</keyword>
<evidence type="ECO:0000256" key="5">
    <source>
        <dbReference type="ARBA" id="ARBA00023242"/>
    </source>
</evidence>
<dbReference type="InterPro" id="IPR001279">
    <property type="entry name" value="Metallo-B-lactamas"/>
</dbReference>
<evidence type="ECO:0000313" key="11">
    <source>
        <dbReference type="WBParaSite" id="Hba_17693"/>
    </source>
</evidence>
<evidence type="ECO:0000256" key="6">
    <source>
        <dbReference type="ARBA" id="ARBA00058386"/>
    </source>
</evidence>
<evidence type="ECO:0000256" key="8">
    <source>
        <dbReference type="RuleBase" id="RU365006"/>
    </source>
</evidence>
<dbReference type="AlphaFoldDB" id="A0A1I7XJK3"/>
<keyword evidence="4 8" id="KW-0694">RNA-binding</keyword>
<dbReference type="SUPFAM" id="SSF56281">
    <property type="entry name" value="Metallo-hydrolase/oxidoreductase"/>
    <property type="match status" value="1"/>
</dbReference>
<organism evidence="10 11">
    <name type="scientific">Heterorhabditis bacteriophora</name>
    <name type="common">Entomopathogenic nematode worm</name>
    <dbReference type="NCBI Taxonomy" id="37862"/>
    <lineage>
        <taxon>Eukaryota</taxon>
        <taxon>Metazoa</taxon>
        <taxon>Ecdysozoa</taxon>
        <taxon>Nematoda</taxon>
        <taxon>Chromadorea</taxon>
        <taxon>Rhabditida</taxon>
        <taxon>Rhabditina</taxon>
        <taxon>Rhabditomorpha</taxon>
        <taxon>Strongyloidea</taxon>
        <taxon>Heterorhabditidae</taxon>
        <taxon>Heterorhabditis</taxon>
    </lineage>
</organism>
<protein>
    <recommendedName>
        <fullName evidence="8">Cleavage and polyadenylation specificity factor subunit 2</fullName>
    </recommendedName>
    <alternativeName>
        <fullName evidence="8">Cleavage and polyadenylation specificity factor 100 kDa subunit</fullName>
    </alternativeName>
</protein>
<feature type="domain" description="Metallo-beta-lactamase" evidence="9">
    <location>
        <begin position="22"/>
        <end position="191"/>
    </location>
</feature>
<reference evidence="11" key="1">
    <citation type="submission" date="2016-11" db="UniProtKB">
        <authorList>
            <consortium name="WormBaseParasite"/>
        </authorList>
    </citation>
    <scope>IDENTIFICATION</scope>
</reference>
<comment type="function">
    <text evidence="6">CPSF plays a key role in pre-mRNA 3'-end formation, recognizing the AAUAAA signal sequence and interacting with poly(A)polymerase and other factors to bring about cleavage and poly(A) addition.</text>
</comment>
<accession>A0A1I7XJK3</accession>
<sequence length="238" mass="27040">MTSIVKLEALSGVRDDGPLCYLLQVDETYLLLDCGWDESFDMGYIDAVKARVPMISAVLISYADPTHLGALPYLVAKCGLTSPVYATVPVFKMGQMFMYDWVNGHMNVEDFELFSLDDVDSAFERVQQVKYNQTVLLKGDNGIQITPLPAGHMIGGAIWKISKMGDEEIVYAVDFNHKKERHLNGCIFDTISRPHLLITDAYNALYNQPRRKDRDEQLVTKMLKYVIAIYTYYRAFVV</sequence>
<dbReference type="Gene3D" id="3.60.15.10">
    <property type="entry name" value="Ribonuclease Z/Hydroxyacylglutathione hydrolase-like"/>
    <property type="match status" value="1"/>
</dbReference>
<dbReference type="PANTHER" id="PTHR45922:SF1">
    <property type="entry name" value="CLEAVAGE AND POLYADENYLATION SPECIFICITY FACTOR SUBUNIT 2"/>
    <property type="match status" value="1"/>
</dbReference>
<evidence type="ECO:0000256" key="2">
    <source>
        <dbReference type="ARBA" id="ARBA00010624"/>
    </source>
</evidence>
<dbReference type="InterPro" id="IPR035639">
    <property type="entry name" value="CPSF2_MBL"/>
</dbReference>
<dbReference type="WBParaSite" id="Hba_17693">
    <property type="protein sequence ID" value="Hba_17693"/>
    <property type="gene ID" value="Hba_17693"/>
</dbReference>
<dbReference type="InterPro" id="IPR036866">
    <property type="entry name" value="RibonucZ/Hydroxyglut_hydro"/>
</dbReference>
<comment type="subcellular location">
    <subcellularLocation>
        <location evidence="1 8">Nucleus</location>
    </subcellularLocation>
</comment>
<comment type="subunit">
    <text evidence="7">CPSF is a heterotetramer composed of four distinct subunits 160, 100, 70 and 30 kDa.</text>
</comment>
<evidence type="ECO:0000256" key="1">
    <source>
        <dbReference type="ARBA" id="ARBA00004123"/>
    </source>
</evidence>
<evidence type="ECO:0000256" key="3">
    <source>
        <dbReference type="ARBA" id="ARBA00022664"/>
    </source>
</evidence>
<keyword evidence="5 8" id="KW-0539">Nucleus</keyword>
<evidence type="ECO:0000256" key="4">
    <source>
        <dbReference type="ARBA" id="ARBA00022884"/>
    </source>
</evidence>
<keyword evidence="10" id="KW-1185">Reference proteome</keyword>